<dbReference type="Gene3D" id="3.60.10.10">
    <property type="entry name" value="Endonuclease/exonuclease/phosphatase"/>
    <property type="match status" value="1"/>
</dbReference>
<dbReference type="AlphaFoldDB" id="A0ABD2Z1R1"/>
<evidence type="ECO:0000259" key="1">
    <source>
        <dbReference type="Pfam" id="PF03372"/>
    </source>
</evidence>
<keyword evidence="3" id="KW-1185">Reference proteome</keyword>
<name>A0ABD2Z1R1_9GENT</name>
<dbReference type="Pfam" id="PF03372">
    <property type="entry name" value="Exo_endo_phos"/>
    <property type="match status" value="1"/>
</dbReference>
<dbReference type="PANTHER" id="PTHR12121">
    <property type="entry name" value="CARBON CATABOLITE REPRESSOR PROTEIN 4"/>
    <property type="match status" value="1"/>
</dbReference>
<dbReference type="InterPro" id="IPR050410">
    <property type="entry name" value="CCR4/nocturin_mRNA_transcr"/>
</dbReference>
<dbReference type="Proteomes" id="UP001630127">
    <property type="component" value="Unassembled WGS sequence"/>
</dbReference>
<dbReference type="InterPro" id="IPR036691">
    <property type="entry name" value="Endo/exonu/phosph_ase_sf"/>
</dbReference>
<dbReference type="InterPro" id="IPR005135">
    <property type="entry name" value="Endo/exonuclease/phosphatase"/>
</dbReference>
<comment type="caution">
    <text evidence="2">The sequence shown here is derived from an EMBL/GenBank/DDBJ whole genome shotgun (WGS) entry which is preliminary data.</text>
</comment>
<accession>A0ABD2Z1R1</accession>
<proteinExistence type="predicted"/>
<dbReference type="PANTHER" id="PTHR12121:SF82">
    <property type="entry name" value="CARBON CATABOLITE REPRESSOR PROTEIN 4 HOMOLOG 3"/>
    <property type="match status" value="1"/>
</dbReference>
<organism evidence="2 3">
    <name type="scientific">Cinchona calisaya</name>
    <dbReference type="NCBI Taxonomy" id="153742"/>
    <lineage>
        <taxon>Eukaryota</taxon>
        <taxon>Viridiplantae</taxon>
        <taxon>Streptophyta</taxon>
        <taxon>Embryophyta</taxon>
        <taxon>Tracheophyta</taxon>
        <taxon>Spermatophyta</taxon>
        <taxon>Magnoliopsida</taxon>
        <taxon>eudicotyledons</taxon>
        <taxon>Gunneridae</taxon>
        <taxon>Pentapetalae</taxon>
        <taxon>asterids</taxon>
        <taxon>lamiids</taxon>
        <taxon>Gentianales</taxon>
        <taxon>Rubiaceae</taxon>
        <taxon>Cinchonoideae</taxon>
        <taxon>Cinchoneae</taxon>
        <taxon>Cinchona</taxon>
    </lineage>
</organism>
<dbReference type="EMBL" id="JBJUIK010000011">
    <property type="protein sequence ID" value="KAL3512280.1"/>
    <property type="molecule type" value="Genomic_DNA"/>
</dbReference>
<feature type="domain" description="Endonuclease/exonuclease/phosphatase" evidence="1">
    <location>
        <begin position="146"/>
        <end position="470"/>
    </location>
</feature>
<evidence type="ECO:0000313" key="2">
    <source>
        <dbReference type="EMBL" id="KAL3512280.1"/>
    </source>
</evidence>
<gene>
    <name evidence="2" type="ORF">ACH5RR_024997</name>
</gene>
<protein>
    <recommendedName>
        <fullName evidence="1">Endonuclease/exonuclease/phosphatase domain-containing protein</fullName>
    </recommendedName>
</protein>
<evidence type="ECO:0000313" key="3">
    <source>
        <dbReference type="Proteomes" id="UP001630127"/>
    </source>
</evidence>
<sequence length="495" mass="56239">MLPREDTNQLWRSEFTSSTQTRSYSVNHNNQRRRLLLFLPTYLFQVPLQSMGCCLRAAPSSSFLLNHPRPNPIINSILLCCVNGPPDSTSSSSSSTPPSYSQKWYNRQKSPLITVPDIDRQWVTADPNNNSNTTPLLSEERFTVVSYNILADRNAFKHWDLYRNVPSIFLRWHHRKRVICEELIGLNPDIICLQEVDKYFDLLTILEKAGYLGSYKRRTGDYVDGCAMFWKADKFQLLEGESIEFRQYGLRDNVAQLSVFEMRKAKSRRILIGNVHVLYNPRRGDVKLGQIRFLLSKAYILSKKWENAPVVLAGDYNSTPQSAIYSFFSSSELNILLHDRGNLSGQKDCRPTQSLGVRQEKGSLFVLMDRFLHSSWTSEEIKIATGDTGSRVVRHPLKLYSSYAMVKGSTGTRGPNGEPLATSYHSKFLGTVDYLWFSDGIVPTKVMDTLPINVLKKIGGLPCQKIGSDHLPLVSEFAFTPSIEDENRTSNILTS</sequence>
<reference evidence="2 3" key="1">
    <citation type="submission" date="2024-11" db="EMBL/GenBank/DDBJ databases">
        <title>A near-complete genome assembly of Cinchona calisaya.</title>
        <authorList>
            <person name="Lian D.C."/>
            <person name="Zhao X.W."/>
            <person name="Wei L."/>
        </authorList>
    </citation>
    <scope>NUCLEOTIDE SEQUENCE [LARGE SCALE GENOMIC DNA]</scope>
    <source>
        <tissue evidence="2">Nenye</tissue>
    </source>
</reference>
<dbReference type="SUPFAM" id="SSF56219">
    <property type="entry name" value="DNase I-like"/>
    <property type="match status" value="1"/>
</dbReference>